<keyword evidence="5" id="KW-1185">Reference proteome</keyword>
<feature type="region of interest" description="Disordered" evidence="1">
    <location>
        <begin position="442"/>
        <end position="888"/>
    </location>
</feature>
<feature type="compositionally biased region" description="Low complexity" evidence="1">
    <location>
        <begin position="808"/>
        <end position="825"/>
    </location>
</feature>
<protein>
    <recommendedName>
        <fullName evidence="6">ADP-ribosyltransferse</fullName>
    </recommendedName>
</protein>
<feature type="compositionally biased region" description="Basic and acidic residues" evidence="1">
    <location>
        <begin position="694"/>
        <end position="708"/>
    </location>
</feature>
<dbReference type="eggNOG" id="COG3209">
    <property type="taxonomic scope" value="Bacteria"/>
</dbReference>
<accession>A0QTJ8</accession>
<dbReference type="Pfam" id="PF21527">
    <property type="entry name" value="Stv"/>
    <property type="match status" value="1"/>
</dbReference>
<reference evidence="4 5" key="1">
    <citation type="submission" date="2006-10" db="EMBL/GenBank/DDBJ databases">
        <authorList>
            <person name="Fleischmann R.D."/>
            <person name="Dodson R.J."/>
            <person name="Haft D.H."/>
            <person name="Merkel J.S."/>
            <person name="Nelson W.C."/>
            <person name="Fraser C.M."/>
        </authorList>
    </citation>
    <scope>NUCLEOTIDE SEQUENCE [LARGE SCALE GENOMIC DNA]</scope>
    <source>
        <strain evidence="5">ATCC 700084 / mc(2)155</strain>
    </source>
</reference>
<evidence type="ECO:0000256" key="1">
    <source>
        <dbReference type="SAM" id="MobiDB-lite"/>
    </source>
</evidence>
<dbReference type="OrthoDB" id="3194844at2"/>
<dbReference type="SMR" id="A0QTJ8"/>
<organism evidence="4 5">
    <name type="scientific">Mycolicibacterium smegmatis (strain ATCC 700084 / mc(2)155)</name>
    <name type="common">Mycobacterium smegmatis</name>
    <dbReference type="NCBI Taxonomy" id="246196"/>
    <lineage>
        <taxon>Bacteria</taxon>
        <taxon>Bacillati</taxon>
        <taxon>Actinomycetota</taxon>
        <taxon>Actinomycetes</taxon>
        <taxon>Mycobacteriales</taxon>
        <taxon>Mycobacteriaceae</taxon>
        <taxon>Mycolicibacterium</taxon>
    </lineage>
</organism>
<evidence type="ECO:0008006" key="6">
    <source>
        <dbReference type="Google" id="ProtNLM"/>
    </source>
</evidence>
<feature type="compositionally biased region" description="Basic and acidic residues" evidence="1">
    <location>
        <begin position="1121"/>
        <end position="1133"/>
    </location>
</feature>
<dbReference type="AlphaFoldDB" id="A0QTJ8"/>
<dbReference type="InterPro" id="IPR049002">
    <property type="entry name" value="Stv"/>
</dbReference>
<dbReference type="GeneID" id="93456683"/>
<feature type="compositionally biased region" description="Pro residues" evidence="1">
    <location>
        <begin position="551"/>
        <end position="563"/>
    </location>
</feature>
<dbReference type="SUPFAM" id="SSF52309">
    <property type="entry name" value="N-(deoxy)ribosyltransferase-like"/>
    <property type="match status" value="1"/>
</dbReference>
<feature type="compositionally biased region" description="Basic and acidic residues" evidence="1">
    <location>
        <begin position="864"/>
        <end position="879"/>
    </location>
</feature>
<sequence>MPSNSGGGGGVSGIRIEVDPQVLIRAGESMLSLGNQLDMLMGALGPMLSSGIASGIDLAGLAMALDYGDLTQKFSNTLANGANTFKTVGLRLQASGHNYANADAVSTIGGGAPTGGVKGKFDETKPVDARDSPSLSVVPPPPAWYLVGSFLGPTAWPSGNPAMLRLTAAQWENLATGFSAVSNQVSGSSTAVSTQKIPEASQIAQAHADLADGVADLANQATNLAETLNTFADNVQETQDAIRRLLDRVASIDGIINTVKGIFTGDALDIIKEVVEDIRTLLGNFQRQVKAVGALLEELKNALNDTVTKFQKWADKNLREILGDQVGGAISDIIKFQTDLSTGVLNGVINTVAGTVAFADFDTWKGLGETALAVIKDPSLIDDIGIAAGKEFFAWDQLTGENPGRGIGEAGFNIAGLFVGGPLSKGGTVAKGVNKVRRAFDHADSPPLDLPGRHGLDGNDLSVTGSRVPEVPEIRQDGIPDSVINPAPSNRLDAPSNPGGPEAPVRPPEPPGPTTHNPGGTRPPGGGDGPPPESPHRPVGPADPGPTRGDAPPPHTPSTPEPSHPGSSSVGEPGIRGNPEPSHTPPSVDHTPQHAPEPATPAAQNDAPHTSAESNSTPTHQPSTSDAPASTHSPTQHIGGSVGGEHSAISSDSNIGSAEHHRPVTDESRNWADEQAHRPAEQQPAHNAAAEQPVTHDRNSAETNESREPAYSSAVNGPQPAMGPMMSPGVGSGPGSPMTPHAPGPVHGGGESPSPAAKLPTPDTSTRGPETRPSHTGSPETPRAQQPSAVGPTPGSTPSAPVHSSADQSRQSASTSPASSTSEQTAPKEHGTAPGSSVPPSDSHHNSPPPKPEPPHDSSGLEPPVHDGDAFTDPAKSDLDYNPMLDENGHYVPGSLPSYDELLRLTRTEPDSAHYWSGRDANGVGVGPDGSGIAERIAEGSNGTTLEMTLERNGVHPLPAWNRHDPESVRFWEDASAAYAENARGDVTAIVGSDLRPGNIWQTVEIPRLMDNPNVTRIVQIDPDTGRATELFHRTTSADGPAPNGQMEPTARHDGLTSETDSRTLRDTDQDSIDRASNKPDADVRAEPSHSWRDDTDQQRGDDRGYSDDDGPRENAVGPDGRYKISGHGDYHSGDGTFTVPADTSVTVYGEHGSPITQSLGNLIESGGDTSRVFKKTYYPGETMPNYTLLPPDDMNIVGTPHTVDRATTLSDLLQPNMGAVDFVACLGSWNHRVFDVHGIYHQDTYDFIEKYPWPEPENLGDDDW</sequence>
<dbReference type="PaxDb" id="246196-MSMEI_1831"/>
<dbReference type="eggNOG" id="COG3210">
    <property type="taxonomic scope" value="Bacteria"/>
</dbReference>
<evidence type="ECO:0000313" key="5">
    <source>
        <dbReference type="Proteomes" id="UP000000757"/>
    </source>
</evidence>
<dbReference type="SUPFAM" id="SSF58104">
    <property type="entry name" value="Methyl-accepting chemotaxis protein (MCP) signaling domain"/>
    <property type="match status" value="1"/>
</dbReference>
<feature type="region of interest" description="Disordered" evidence="1">
    <location>
        <begin position="1035"/>
        <end position="1138"/>
    </location>
</feature>
<feature type="domain" description="Outer membrane channel protein CpnT-like N-terminal" evidence="3">
    <location>
        <begin position="142"/>
        <end position="243"/>
    </location>
</feature>
<evidence type="ECO:0000259" key="2">
    <source>
        <dbReference type="Pfam" id="PF21527"/>
    </source>
</evidence>
<feature type="compositionally biased region" description="Pro residues" evidence="1">
    <location>
        <begin position="504"/>
        <end position="513"/>
    </location>
</feature>
<dbReference type="KEGG" id="msb:LJ00_09335"/>
<proteinExistence type="predicted"/>
<name>A0QTJ8_MYCS2</name>
<feature type="compositionally biased region" description="Basic and acidic residues" evidence="1">
    <location>
        <begin position="658"/>
        <end position="680"/>
    </location>
</feature>
<evidence type="ECO:0000313" key="4">
    <source>
        <dbReference type="EMBL" id="ABK69844.1"/>
    </source>
</evidence>
<gene>
    <name evidence="4" type="ordered locus">MSMEG_1870</name>
</gene>
<feature type="compositionally biased region" description="Basic and acidic residues" evidence="1">
    <location>
        <begin position="1050"/>
        <end position="1113"/>
    </location>
</feature>
<dbReference type="RefSeq" id="WP_011727967.1">
    <property type="nucleotide sequence ID" value="NC_008596.1"/>
</dbReference>
<feature type="domain" description="Putative adhesin Stv" evidence="2">
    <location>
        <begin position="1125"/>
        <end position="1226"/>
    </location>
</feature>
<dbReference type="STRING" id="246196.MSMEG_1870"/>
<dbReference type="PATRIC" id="fig|246196.19.peg.1852"/>
<dbReference type="EMBL" id="CP000480">
    <property type="protein sequence ID" value="ABK69844.1"/>
    <property type="molecule type" value="Genomic_DNA"/>
</dbReference>
<dbReference type="Pfam" id="PF25547">
    <property type="entry name" value="WXG100_2"/>
    <property type="match status" value="1"/>
</dbReference>
<dbReference type="KEGG" id="msm:MSMEG_1870"/>
<dbReference type="Proteomes" id="UP000000757">
    <property type="component" value="Chromosome"/>
</dbReference>
<feature type="compositionally biased region" description="Polar residues" evidence="1">
    <location>
        <begin position="607"/>
        <end position="638"/>
    </location>
</feature>
<feature type="compositionally biased region" description="Polar residues" evidence="1">
    <location>
        <begin position="762"/>
        <end position="799"/>
    </location>
</feature>
<dbReference type="InterPro" id="IPR057746">
    <property type="entry name" value="CpnT-like_N"/>
</dbReference>
<evidence type="ECO:0000259" key="3">
    <source>
        <dbReference type="Pfam" id="PF25547"/>
    </source>
</evidence>